<name>A0ACD5ZGK1_AVESA</name>
<protein>
    <submittedName>
        <fullName evidence="1">Uncharacterized protein</fullName>
    </submittedName>
</protein>
<reference evidence="1" key="1">
    <citation type="submission" date="2021-05" db="EMBL/GenBank/DDBJ databases">
        <authorList>
            <person name="Scholz U."/>
            <person name="Mascher M."/>
            <person name="Fiebig A."/>
        </authorList>
    </citation>
    <scope>NUCLEOTIDE SEQUENCE [LARGE SCALE GENOMIC DNA]</scope>
</reference>
<sequence length="514" mass="57621">MELGWLLLGVVLIFSMAFFLFPRGSNHGGGLLPPGPTPLPFLGNLIWLTSMDDIYKLRAQGRLHERFGPLLTLRMGSRLEVTVSDSRVAHAALVGCGAAVADRPEYGIRNFAGLDAVTITSSNYGPFWRLFRRNFAAEVAHPARLRLFAPLRASVVADLSDRLRRQQGTIKEAFRYATFSLLTAMCFGEVLPEGSVREIQDAVRDLSIFGMNKLDVFFILPALTDLLFRGRRRTAEAMRGRLKGIYVPLIEARRRVREKHISIHKVVKETTTTLPHSYLDTLLDARLDFDGGRALSEAEIIGLCSELLIQGTDTTVTALEWIMAELVKNQSVQERLYEEINIARGHKRGGGGQLDEEDLQKMPYLRAVVLEGLRRHPPGQQLVPHAAAEDVQLGGYLIPKGTTMNFRVRDMGMDEKTWERPTEFVPERFLEGGEGEGMDITGTREIRMMPFGAGRRICPGIGVAMLHMEYIVANLVHTFQWKPAEGDEVDVLAEMSEFTVIMKKTLRARLLPRP</sequence>
<proteinExistence type="predicted"/>
<keyword evidence="2" id="KW-1185">Reference proteome</keyword>
<dbReference type="Proteomes" id="UP001732700">
    <property type="component" value="Chromosome 7A"/>
</dbReference>
<accession>A0ACD5ZGK1</accession>
<dbReference type="EnsemblPlants" id="AVESA.00010b.r2.7AG1188630.1">
    <property type="protein sequence ID" value="AVESA.00010b.r2.7AG1188630.1.CDS.1"/>
    <property type="gene ID" value="AVESA.00010b.r2.7AG1188630"/>
</dbReference>
<evidence type="ECO:0000313" key="2">
    <source>
        <dbReference type="Proteomes" id="UP001732700"/>
    </source>
</evidence>
<reference evidence="1" key="2">
    <citation type="submission" date="2025-09" db="UniProtKB">
        <authorList>
            <consortium name="EnsemblPlants"/>
        </authorList>
    </citation>
    <scope>IDENTIFICATION</scope>
</reference>
<organism evidence="1 2">
    <name type="scientific">Avena sativa</name>
    <name type="common">Oat</name>
    <dbReference type="NCBI Taxonomy" id="4498"/>
    <lineage>
        <taxon>Eukaryota</taxon>
        <taxon>Viridiplantae</taxon>
        <taxon>Streptophyta</taxon>
        <taxon>Embryophyta</taxon>
        <taxon>Tracheophyta</taxon>
        <taxon>Spermatophyta</taxon>
        <taxon>Magnoliopsida</taxon>
        <taxon>Liliopsida</taxon>
        <taxon>Poales</taxon>
        <taxon>Poaceae</taxon>
        <taxon>BOP clade</taxon>
        <taxon>Pooideae</taxon>
        <taxon>Poodae</taxon>
        <taxon>Poeae</taxon>
        <taxon>Poeae Chloroplast Group 1 (Aveneae type)</taxon>
        <taxon>Aveninae</taxon>
        <taxon>Avena</taxon>
    </lineage>
</organism>
<evidence type="ECO:0000313" key="1">
    <source>
        <dbReference type="EnsemblPlants" id="AVESA.00010b.r2.7AG1188630.1.CDS.1"/>
    </source>
</evidence>